<dbReference type="PANTHER" id="PTHR39339">
    <property type="entry name" value="SLR1444 PROTEIN"/>
    <property type="match status" value="1"/>
</dbReference>
<dbReference type="SMART" id="SM00880">
    <property type="entry name" value="CHAD"/>
    <property type="match status" value="1"/>
</dbReference>
<dbReference type="PANTHER" id="PTHR39339:SF1">
    <property type="entry name" value="CHAD DOMAIN-CONTAINING PROTEIN"/>
    <property type="match status" value="1"/>
</dbReference>
<dbReference type="EMBL" id="PYVN01000010">
    <property type="protein sequence ID" value="PTB86597.1"/>
    <property type="molecule type" value="Genomic_DNA"/>
</dbReference>
<sequence>MSKKRKKIKNESIVDSDNVLLKPAGKVLAELILEKEAAFLASWMHFKTAENDLDALHNMRVDLRRLRVWVKLTRDEVKTNQKANKQLKALAKASNPLRDHEVMLSWLALAKNQIGGVSALDNLIEYGKQAYKQQSTQLIFSTKQSLAPQPKQKISVGLEQWLEKTVEQRIKLIDQLLHTGMGDAHLARIEIKYLRYLLEPFSSSVKNSKELVSWCKEVQEILGDFHDLQVFRSHLPDFARWVIDHELVEVTLSSGKQSRAITKVFANARESIIALSGWQDQELSRQWFKWLDRRDNYLLLLQTLRKNQNSTHLV</sequence>
<organism evidence="2">
    <name type="scientific">Pseudidiomarina aestuarii</name>
    <dbReference type="NCBI Taxonomy" id="624146"/>
    <lineage>
        <taxon>Bacteria</taxon>
        <taxon>Pseudomonadati</taxon>
        <taxon>Pseudomonadota</taxon>
        <taxon>Gammaproteobacteria</taxon>
        <taxon>Alteromonadales</taxon>
        <taxon>Idiomarinaceae</taxon>
        <taxon>Pseudidiomarina</taxon>
    </lineage>
</organism>
<feature type="domain" description="CHAD" evidence="1">
    <location>
        <begin position="21"/>
        <end position="293"/>
    </location>
</feature>
<dbReference type="Pfam" id="PF05235">
    <property type="entry name" value="CHAD"/>
    <property type="match status" value="1"/>
</dbReference>
<dbReference type="Gene3D" id="1.40.20.10">
    <property type="entry name" value="CHAD domain"/>
    <property type="match status" value="1"/>
</dbReference>
<reference evidence="2" key="1">
    <citation type="submission" date="2018-03" db="EMBL/GenBank/DDBJ databases">
        <title>Cross-interface Injection: A General Nanoliter Liquid Handling Method Applied to Single Cells Genome Amplification Automated Nanoliter Liquid Handling Applied to Single Cell Multiple Displacement Amplification.</title>
        <authorList>
            <person name="Yun J."/>
            <person name="Xu P."/>
            <person name="Xu J."/>
            <person name="Dai X."/>
            <person name="Wang Y."/>
            <person name="Zheng X."/>
            <person name="Cao C."/>
            <person name="Yi Q."/>
            <person name="Zhu Y."/>
            <person name="Wang L."/>
            <person name="Dong Z."/>
            <person name="Huang Y."/>
            <person name="Huang L."/>
            <person name="Du W."/>
        </authorList>
    </citation>
    <scope>NUCLEOTIDE SEQUENCE [LARGE SCALE GENOMIC DNA]</scope>
    <source>
        <strain evidence="2">Z-D3-2</strain>
    </source>
</reference>
<name>A0A2T4CYG0_9GAMM</name>
<evidence type="ECO:0000313" key="2">
    <source>
        <dbReference type="EMBL" id="PTB86597.1"/>
    </source>
</evidence>
<dbReference type="AlphaFoldDB" id="A0A2T4CYG0"/>
<proteinExistence type="predicted"/>
<dbReference type="InterPro" id="IPR007899">
    <property type="entry name" value="CHAD_dom"/>
</dbReference>
<accession>A0A2T4CYG0</accession>
<comment type="caution">
    <text evidence="2">The sequence shown here is derived from an EMBL/GenBank/DDBJ whole genome shotgun (WGS) entry which is preliminary data.</text>
</comment>
<gene>
    <name evidence="2" type="ORF">C9940_01625</name>
</gene>
<protein>
    <recommendedName>
        <fullName evidence="1">CHAD domain-containing protein</fullName>
    </recommendedName>
</protein>
<dbReference type="PROSITE" id="PS51708">
    <property type="entry name" value="CHAD"/>
    <property type="match status" value="1"/>
</dbReference>
<evidence type="ECO:0000259" key="1">
    <source>
        <dbReference type="PROSITE" id="PS51708"/>
    </source>
</evidence>
<dbReference type="InterPro" id="IPR038186">
    <property type="entry name" value="CHAD_dom_sf"/>
</dbReference>